<dbReference type="InterPro" id="IPR040248">
    <property type="entry name" value="RRBP1"/>
</dbReference>
<feature type="region of interest" description="Disordered" evidence="7">
    <location>
        <begin position="470"/>
        <end position="502"/>
    </location>
</feature>
<evidence type="ECO:0000313" key="10">
    <source>
        <dbReference type="EMBL" id="KAK2817632.1"/>
    </source>
</evidence>
<evidence type="ECO:0000313" key="11">
    <source>
        <dbReference type="Proteomes" id="UP001187415"/>
    </source>
</evidence>
<dbReference type="PANTHER" id="PTHR18939">
    <property type="entry name" value="RIBOSOME BINDING PROTEIN-1"/>
    <property type="match status" value="1"/>
</dbReference>
<organism evidence="10 11">
    <name type="scientific">Channa striata</name>
    <name type="common">Snakehead murrel</name>
    <name type="synonym">Ophicephalus striatus</name>
    <dbReference type="NCBI Taxonomy" id="64152"/>
    <lineage>
        <taxon>Eukaryota</taxon>
        <taxon>Metazoa</taxon>
        <taxon>Chordata</taxon>
        <taxon>Craniata</taxon>
        <taxon>Vertebrata</taxon>
        <taxon>Euteleostomi</taxon>
        <taxon>Actinopterygii</taxon>
        <taxon>Neopterygii</taxon>
        <taxon>Teleostei</taxon>
        <taxon>Neoteleostei</taxon>
        <taxon>Acanthomorphata</taxon>
        <taxon>Anabantaria</taxon>
        <taxon>Anabantiformes</taxon>
        <taxon>Channoidei</taxon>
        <taxon>Channidae</taxon>
        <taxon>Channa</taxon>
    </lineage>
</organism>
<dbReference type="InterPro" id="IPR007794">
    <property type="entry name" value="Rib_rcpt_KP"/>
</dbReference>
<feature type="domain" description="Ribosome receptor lysine/proline rich" evidence="9">
    <location>
        <begin position="33"/>
        <end position="174"/>
    </location>
</feature>
<keyword evidence="5 8" id="KW-0472">Membrane</keyword>
<feature type="coiled-coil region" evidence="6">
    <location>
        <begin position="412"/>
        <end position="464"/>
    </location>
</feature>
<dbReference type="GO" id="GO:0015031">
    <property type="term" value="P:protein transport"/>
    <property type="evidence" value="ECO:0007669"/>
    <property type="project" value="InterPro"/>
</dbReference>
<feature type="coiled-coil region" evidence="6">
    <location>
        <begin position="255"/>
        <end position="375"/>
    </location>
</feature>
<feature type="transmembrane region" description="Helical" evidence="8">
    <location>
        <begin position="6"/>
        <end position="28"/>
    </location>
</feature>
<keyword evidence="4 8" id="KW-1133">Transmembrane helix</keyword>
<evidence type="ECO:0000256" key="7">
    <source>
        <dbReference type="SAM" id="MobiDB-lite"/>
    </source>
</evidence>
<dbReference type="PANTHER" id="PTHR18939:SF4">
    <property type="entry name" value="RIBOSOME-BINDING PROTEIN 1"/>
    <property type="match status" value="1"/>
</dbReference>
<dbReference type="Proteomes" id="UP001187415">
    <property type="component" value="Unassembled WGS sequence"/>
</dbReference>
<name>A0AA88IJ84_CHASR</name>
<evidence type="ECO:0000256" key="1">
    <source>
        <dbReference type="ARBA" id="ARBA00004389"/>
    </source>
</evidence>
<feature type="coiled-coil region" evidence="6">
    <location>
        <begin position="511"/>
        <end position="538"/>
    </location>
</feature>
<feature type="compositionally biased region" description="Low complexity" evidence="7">
    <location>
        <begin position="101"/>
        <end position="112"/>
    </location>
</feature>
<sequence length="777" mass="87279">MDVSDPQTLGFIVFGGFMVLSAVGIALVSTFSMKETSYEEALAKQRHEIVQNQSQRPERKKKDRTLEKKNKAKRKEDRPDGKLSEPGSDSSERLVVMNCIEPESVPEPAVSPKTTPESEREPVEPPPALSPKDRKKKSVQVGPAAVVESAAKKVLFVAMAPVGDVHMVPEAIKDPSAAKTEPAETVNKKKKQKNKPEQTGCPVTSPLMSFTGLLSAVSNMTLSDDETNNLMDVLNQKAGVQHESWQLACQKGDLLSTLKKQLEDKEKLLISEQEAATDAQRRLQELSKELGAEKSKTSCLEARLRAEQSTRVQETKALQAKIETCEKENQKQTQQLNKKIGCLQEQLEKGPNAKLVRLQQENSILRDALNQATSQAESRQNAELAHLRQDCVRLGQELAERTNALRADEVHRKGLEAKMAATKQKLAQVQAEHSSEVEQLRISVQKRDEQFEAMEAELLHLREELHLATSSQTQRVKLPEAEAADQTQTEESGSEAESDQAFESLEKDSQLLHLEEELQQAQNHSRELQEELSTAECHHRQREADLKAAMVEAESRCVSLSLEFQAALQGLFPGMSVEAEQRNWLQLFTQKVEQSKSELQSRVTEAEQNLKELQEEFDQNTKLLQETKAELQSLQQSSAEDEKLWKNKLSESERQKQTIQGQLKLLEDEVQSKETENTRQLKEQLMLMEAQLEKQLEEASVTQSCSEELAQLQSQLQQMSAKLQSEQQQRQQLDRELQQSRQEAAHLQQQVKADQRSAAPLQEAAAAAVALKDETPV</sequence>
<feature type="region of interest" description="Disordered" evidence="7">
    <location>
        <begin position="720"/>
        <end position="760"/>
    </location>
</feature>
<keyword evidence="2 8" id="KW-0812">Transmembrane</keyword>
<reference evidence="10" key="1">
    <citation type="submission" date="2023-07" db="EMBL/GenBank/DDBJ databases">
        <title>Chromosome-level Genome Assembly of Striped Snakehead (Channa striata).</title>
        <authorList>
            <person name="Liu H."/>
        </authorList>
    </citation>
    <scope>NUCLEOTIDE SEQUENCE</scope>
    <source>
        <strain evidence="10">Gz</strain>
        <tissue evidence="10">Muscle</tissue>
    </source>
</reference>
<evidence type="ECO:0000256" key="8">
    <source>
        <dbReference type="SAM" id="Phobius"/>
    </source>
</evidence>
<keyword evidence="11" id="KW-1185">Reference proteome</keyword>
<protein>
    <recommendedName>
        <fullName evidence="9">Ribosome receptor lysine/proline rich domain-containing protein</fullName>
    </recommendedName>
</protein>
<proteinExistence type="predicted"/>
<keyword evidence="3" id="KW-0256">Endoplasmic reticulum</keyword>
<evidence type="ECO:0000259" key="9">
    <source>
        <dbReference type="Pfam" id="PF05104"/>
    </source>
</evidence>
<feature type="compositionally biased region" description="Low complexity" evidence="7">
    <location>
        <begin position="720"/>
        <end position="731"/>
    </location>
</feature>
<evidence type="ECO:0000256" key="5">
    <source>
        <dbReference type="ARBA" id="ARBA00023136"/>
    </source>
</evidence>
<accession>A0AA88IJ84</accession>
<feature type="region of interest" description="Disordered" evidence="7">
    <location>
        <begin position="173"/>
        <end position="204"/>
    </location>
</feature>
<keyword evidence="6" id="KW-0175">Coiled coil</keyword>
<dbReference type="EMBL" id="JAUPFM010000021">
    <property type="protein sequence ID" value="KAK2817632.1"/>
    <property type="molecule type" value="Genomic_DNA"/>
</dbReference>
<comment type="subcellular location">
    <subcellularLocation>
        <location evidence="1">Endoplasmic reticulum membrane</location>
        <topology evidence="1">Single-pass membrane protein</topology>
    </subcellularLocation>
</comment>
<comment type="caution">
    <text evidence="10">The sequence shown here is derived from an EMBL/GenBank/DDBJ whole genome shotgun (WGS) entry which is preliminary data.</text>
</comment>
<evidence type="ECO:0000256" key="6">
    <source>
        <dbReference type="SAM" id="Coils"/>
    </source>
</evidence>
<dbReference type="Pfam" id="PF05104">
    <property type="entry name" value="Rib_recp_KP_reg"/>
    <property type="match status" value="1"/>
</dbReference>
<evidence type="ECO:0000256" key="2">
    <source>
        <dbReference type="ARBA" id="ARBA00022692"/>
    </source>
</evidence>
<feature type="region of interest" description="Disordered" evidence="7">
    <location>
        <begin position="45"/>
        <end position="140"/>
    </location>
</feature>
<evidence type="ECO:0000256" key="4">
    <source>
        <dbReference type="ARBA" id="ARBA00022989"/>
    </source>
</evidence>
<dbReference type="AlphaFoldDB" id="A0AA88IJ84"/>
<feature type="compositionally biased region" description="Basic and acidic residues" evidence="7">
    <location>
        <begin position="64"/>
        <end position="83"/>
    </location>
</feature>
<evidence type="ECO:0000256" key="3">
    <source>
        <dbReference type="ARBA" id="ARBA00022824"/>
    </source>
</evidence>
<gene>
    <name evidence="10" type="ORF">Q5P01_025823</name>
</gene>
<dbReference type="GO" id="GO:0005789">
    <property type="term" value="C:endoplasmic reticulum membrane"/>
    <property type="evidence" value="ECO:0007669"/>
    <property type="project" value="UniProtKB-SubCell"/>
</dbReference>